<name>A0A955LWP1_UNCKA</name>
<organism evidence="2 3">
    <name type="scientific">candidate division WWE3 bacterium</name>
    <dbReference type="NCBI Taxonomy" id="2053526"/>
    <lineage>
        <taxon>Bacteria</taxon>
        <taxon>Katanobacteria</taxon>
    </lineage>
</organism>
<reference evidence="2" key="2">
    <citation type="journal article" date="2021" name="Microbiome">
        <title>Successional dynamics and alternative stable states in a saline activated sludge microbial community over 9 years.</title>
        <authorList>
            <person name="Wang Y."/>
            <person name="Ye J."/>
            <person name="Ju F."/>
            <person name="Liu L."/>
            <person name="Boyd J.A."/>
            <person name="Deng Y."/>
            <person name="Parks D.H."/>
            <person name="Jiang X."/>
            <person name="Yin X."/>
            <person name="Woodcroft B.J."/>
            <person name="Tyson G.W."/>
            <person name="Hugenholtz P."/>
            <person name="Polz M.F."/>
            <person name="Zhang T."/>
        </authorList>
    </citation>
    <scope>NUCLEOTIDE SEQUENCE</scope>
    <source>
        <strain evidence="2">HKST-UBA02</strain>
    </source>
</reference>
<protein>
    <submittedName>
        <fullName evidence="2">Uncharacterized protein</fullName>
    </submittedName>
</protein>
<comment type="caution">
    <text evidence="2">The sequence shown here is derived from an EMBL/GenBank/DDBJ whole genome shotgun (WGS) entry which is preliminary data.</text>
</comment>
<accession>A0A955LWP1</accession>
<dbReference type="Proteomes" id="UP000699691">
    <property type="component" value="Unassembled WGS sequence"/>
</dbReference>
<keyword evidence="1" id="KW-1133">Transmembrane helix</keyword>
<dbReference type="EMBL" id="JAGQKY010000257">
    <property type="protein sequence ID" value="MCA9398042.1"/>
    <property type="molecule type" value="Genomic_DNA"/>
</dbReference>
<reference evidence="2" key="1">
    <citation type="submission" date="2020-04" db="EMBL/GenBank/DDBJ databases">
        <authorList>
            <person name="Zhang T."/>
        </authorList>
    </citation>
    <scope>NUCLEOTIDE SEQUENCE</scope>
    <source>
        <strain evidence="2">HKST-UBA02</strain>
    </source>
</reference>
<keyword evidence="1" id="KW-0472">Membrane</keyword>
<feature type="transmembrane region" description="Helical" evidence="1">
    <location>
        <begin position="64"/>
        <end position="87"/>
    </location>
</feature>
<feature type="transmembrane region" description="Helical" evidence="1">
    <location>
        <begin position="36"/>
        <end position="58"/>
    </location>
</feature>
<proteinExistence type="predicted"/>
<sequence>MWIIYGIGIFGVSFYLVRGLWIQYQELKIDANEAIDAFKAGFVFAEALMIVLLVWTIVNGGSLLAIVFATIACIWVLVFGQAVVDLLETW</sequence>
<dbReference type="AlphaFoldDB" id="A0A955LWP1"/>
<gene>
    <name evidence="2" type="ORF">KC573_04385</name>
</gene>
<evidence type="ECO:0000313" key="2">
    <source>
        <dbReference type="EMBL" id="MCA9398042.1"/>
    </source>
</evidence>
<feature type="transmembrane region" description="Helical" evidence="1">
    <location>
        <begin position="6"/>
        <end position="24"/>
    </location>
</feature>
<keyword evidence="1" id="KW-0812">Transmembrane</keyword>
<evidence type="ECO:0000313" key="3">
    <source>
        <dbReference type="Proteomes" id="UP000699691"/>
    </source>
</evidence>
<evidence type="ECO:0000256" key="1">
    <source>
        <dbReference type="SAM" id="Phobius"/>
    </source>
</evidence>